<evidence type="ECO:0000313" key="2">
    <source>
        <dbReference type="Proteomes" id="UP000193450"/>
    </source>
</evidence>
<sequence length="103" mass="11224">MEGNNKSDLWCKARIFLINSLAWKWFLKCFSGFVIEEWKLAEVGRSFLSTLFAISGRSSAAVVAARDDGDAEIAGAKICLPTAPETQALAHFSTSLKGPKITD</sequence>
<dbReference type="Proteomes" id="UP000193450">
    <property type="component" value="Chromosome"/>
</dbReference>
<dbReference type="KEGG" id="osg:BST96_05625"/>
<keyword evidence="2" id="KW-1185">Reference proteome</keyword>
<accession>A0A1X9NI29</accession>
<evidence type="ECO:0000313" key="1">
    <source>
        <dbReference type="EMBL" id="ARN73643.1"/>
    </source>
</evidence>
<gene>
    <name evidence="1" type="ORF">BST96_05625</name>
</gene>
<dbReference type="EMBL" id="CP019343">
    <property type="protein sequence ID" value="ARN73643.1"/>
    <property type="molecule type" value="Genomic_DNA"/>
</dbReference>
<protein>
    <submittedName>
        <fullName evidence="1">Uncharacterized protein</fullName>
    </submittedName>
</protein>
<reference evidence="1 2" key="1">
    <citation type="submission" date="2016-11" db="EMBL/GenBank/DDBJ databases">
        <title>Trade-off between light-utilization and light-protection in marine flavobacteria.</title>
        <authorList>
            <person name="Kumagai Y."/>
        </authorList>
    </citation>
    <scope>NUCLEOTIDE SEQUENCE [LARGE SCALE GENOMIC DNA]</scope>
    <source>
        <strain evidence="1 2">NBRC 107125</strain>
    </source>
</reference>
<proteinExistence type="predicted"/>
<name>A0A1X9NI29_9GAMM</name>
<organism evidence="1 2">
    <name type="scientific">Oceanicoccus sagamiensis</name>
    <dbReference type="NCBI Taxonomy" id="716816"/>
    <lineage>
        <taxon>Bacteria</taxon>
        <taxon>Pseudomonadati</taxon>
        <taxon>Pseudomonadota</taxon>
        <taxon>Gammaproteobacteria</taxon>
        <taxon>Cellvibrionales</taxon>
        <taxon>Spongiibacteraceae</taxon>
        <taxon>Oceanicoccus</taxon>
    </lineage>
</organism>
<dbReference type="AlphaFoldDB" id="A0A1X9NI29"/>